<dbReference type="Gene3D" id="1.10.10.10">
    <property type="entry name" value="Winged helix-like DNA-binding domain superfamily/Winged helix DNA-binding domain"/>
    <property type="match status" value="1"/>
</dbReference>
<dbReference type="SUPFAM" id="SSF46785">
    <property type="entry name" value="Winged helix' DNA-binding domain"/>
    <property type="match status" value="1"/>
</dbReference>
<keyword evidence="1" id="KW-0805">Transcription regulation</keyword>
<organism evidence="5 6">
    <name type="scientific">candidate division WWE3 bacterium GW2011_GWB1_42_6</name>
    <dbReference type="NCBI Taxonomy" id="1619115"/>
    <lineage>
        <taxon>Bacteria</taxon>
        <taxon>Katanobacteria</taxon>
    </lineage>
</organism>
<dbReference type="GO" id="GO:0003700">
    <property type="term" value="F:DNA-binding transcription factor activity"/>
    <property type="evidence" value="ECO:0007669"/>
    <property type="project" value="InterPro"/>
</dbReference>
<dbReference type="AlphaFoldDB" id="A0A0G1AYV0"/>
<name>A0A0G1AYV0_UNCKA</name>
<evidence type="ECO:0000256" key="1">
    <source>
        <dbReference type="ARBA" id="ARBA00023015"/>
    </source>
</evidence>
<dbReference type="PANTHER" id="PTHR33154:SF33">
    <property type="entry name" value="TRANSCRIPTIONAL REPRESSOR SDPR"/>
    <property type="match status" value="1"/>
</dbReference>
<feature type="domain" description="HTH arsR-type" evidence="4">
    <location>
        <begin position="1"/>
        <end position="92"/>
    </location>
</feature>
<dbReference type="GO" id="GO:0003677">
    <property type="term" value="F:DNA binding"/>
    <property type="evidence" value="ECO:0007669"/>
    <property type="project" value="UniProtKB-KW"/>
</dbReference>
<dbReference type="EMBL" id="LCED01000023">
    <property type="protein sequence ID" value="KKS66197.1"/>
    <property type="molecule type" value="Genomic_DNA"/>
</dbReference>
<sequence length="92" mass="10335">MSETPCVKCFGTLGVGSRMKIFEYLRKKGRATVGEIVEFVNLTQPTISYHLKEMKTAGLLESDKSGKEVFYSIRRKCPSRNGDCVLNKVKLS</sequence>
<gene>
    <name evidence="5" type="ORF">UV35_C0023G0025</name>
</gene>
<dbReference type="Pfam" id="PF12840">
    <property type="entry name" value="HTH_20"/>
    <property type="match status" value="1"/>
</dbReference>
<protein>
    <submittedName>
        <fullName evidence="5">Regulatory protein ArsR</fullName>
    </submittedName>
</protein>
<dbReference type="InterPro" id="IPR036388">
    <property type="entry name" value="WH-like_DNA-bd_sf"/>
</dbReference>
<dbReference type="InterPro" id="IPR011991">
    <property type="entry name" value="ArsR-like_HTH"/>
</dbReference>
<accession>A0A0G1AYV0</accession>
<comment type="caution">
    <text evidence="5">The sequence shown here is derived from an EMBL/GenBank/DDBJ whole genome shotgun (WGS) entry which is preliminary data.</text>
</comment>
<evidence type="ECO:0000313" key="5">
    <source>
        <dbReference type="EMBL" id="KKS66197.1"/>
    </source>
</evidence>
<dbReference type="Proteomes" id="UP000033848">
    <property type="component" value="Unassembled WGS sequence"/>
</dbReference>
<keyword evidence="3" id="KW-0804">Transcription</keyword>
<dbReference type="PRINTS" id="PR00778">
    <property type="entry name" value="HTHARSR"/>
</dbReference>
<dbReference type="InterPro" id="IPR051081">
    <property type="entry name" value="HTH_MetalResp_TranReg"/>
</dbReference>
<dbReference type="InterPro" id="IPR001845">
    <property type="entry name" value="HTH_ArsR_DNA-bd_dom"/>
</dbReference>
<dbReference type="CDD" id="cd00090">
    <property type="entry name" value="HTH_ARSR"/>
    <property type="match status" value="1"/>
</dbReference>
<dbReference type="SMART" id="SM00418">
    <property type="entry name" value="HTH_ARSR"/>
    <property type="match status" value="1"/>
</dbReference>
<keyword evidence="2" id="KW-0238">DNA-binding</keyword>
<evidence type="ECO:0000256" key="3">
    <source>
        <dbReference type="ARBA" id="ARBA00023163"/>
    </source>
</evidence>
<evidence type="ECO:0000259" key="4">
    <source>
        <dbReference type="PROSITE" id="PS50987"/>
    </source>
</evidence>
<dbReference type="NCBIfam" id="NF033788">
    <property type="entry name" value="HTH_metalloreg"/>
    <property type="match status" value="1"/>
</dbReference>
<evidence type="ECO:0000256" key="2">
    <source>
        <dbReference type="ARBA" id="ARBA00023125"/>
    </source>
</evidence>
<reference evidence="5 6" key="1">
    <citation type="journal article" date="2015" name="Nature">
        <title>rRNA introns, odd ribosomes, and small enigmatic genomes across a large radiation of phyla.</title>
        <authorList>
            <person name="Brown C.T."/>
            <person name="Hug L.A."/>
            <person name="Thomas B.C."/>
            <person name="Sharon I."/>
            <person name="Castelle C.J."/>
            <person name="Singh A."/>
            <person name="Wilkins M.J."/>
            <person name="Williams K.H."/>
            <person name="Banfield J.F."/>
        </authorList>
    </citation>
    <scope>NUCLEOTIDE SEQUENCE [LARGE SCALE GENOMIC DNA]</scope>
</reference>
<evidence type="ECO:0000313" key="6">
    <source>
        <dbReference type="Proteomes" id="UP000033848"/>
    </source>
</evidence>
<dbReference type="PANTHER" id="PTHR33154">
    <property type="entry name" value="TRANSCRIPTIONAL REGULATOR, ARSR FAMILY"/>
    <property type="match status" value="1"/>
</dbReference>
<proteinExistence type="predicted"/>
<dbReference type="InterPro" id="IPR036390">
    <property type="entry name" value="WH_DNA-bd_sf"/>
</dbReference>
<dbReference type="PROSITE" id="PS50987">
    <property type="entry name" value="HTH_ARSR_2"/>
    <property type="match status" value="1"/>
</dbReference>